<organism evidence="1 2">
    <name type="scientific">Caenorhabditis nigoni</name>
    <dbReference type="NCBI Taxonomy" id="1611254"/>
    <lineage>
        <taxon>Eukaryota</taxon>
        <taxon>Metazoa</taxon>
        <taxon>Ecdysozoa</taxon>
        <taxon>Nematoda</taxon>
        <taxon>Chromadorea</taxon>
        <taxon>Rhabditida</taxon>
        <taxon>Rhabditina</taxon>
        <taxon>Rhabditomorpha</taxon>
        <taxon>Rhabditoidea</taxon>
        <taxon>Rhabditidae</taxon>
        <taxon>Peloderinae</taxon>
        <taxon>Caenorhabditis</taxon>
    </lineage>
</organism>
<gene>
    <name evidence="1" type="primary">Cnig_chr_I.g3375</name>
    <name evidence="1" type="ORF">B9Z55_003375</name>
</gene>
<evidence type="ECO:0000313" key="1">
    <source>
        <dbReference type="EMBL" id="PIC53863.1"/>
    </source>
</evidence>
<sequence>MDIQFHTSLEWVVICLLGTFDFLNFLNFGKKKLNIQNLDLYFRDQNGTIANNLPDPNQGFQDSSIGSNVFDVIEKYFSNTEVPVCGSNIFILLKRYPNEVEVSRLVSLIRSHHAVLHVMTSTTPSGGSQPKTMYSIATKTNGMGVFVYDFCFWAVSRFQIIQLQYEY</sequence>
<reference evidence="2" key="1">
    <citation type="submission" date="2017-10" db="EMBL/GenBank/DDBJ databases">
        <title>Rapid genome shrinkage in a self-fertile nematode reveals novel sperm competition proteins.</title>
        <authorList>
            <person name="Yin D."/>
            <person name="Schwarz E.M."/>
            <person name="Thomas C.G."/>
            <person name="Felde R.L."/>
            <person name="Korf I.F."/>
            <person name="Cutter A.D."/>
            <person name="Schartner C.M."/>
            <person name="Ralston E.J."/>
            <person name="Meyer B.J."/>
            <person name="Haag E.S."/>
        </authorList>
    </citation>
    <scope>NUCLEOTIDE SEQUENCE [LARGE SCALE GENOMIC DNA]</scope>
    <source>
        <strain evidence="2">JU1422</strain>
    </source>
</reference>
<dbReference type="Proteomes" id="UP000230233">
    <property type="component" value="Chromosome I"/>
</dbReference>
<name>A0A2G5VQ14_9PELO</name>
<keyword evidence="2" id="KW-1185">Reference proteome</keyword>
<dbReference type="PANTHER" id="PTHR23062">
    <property type="entry name" value="HYPOTHETICAL PROTEIN C.ELEGANS"/>
    <property type="match status" value="1"/>
</dbReference>
<dbReference type="AlphaFoldDB" id="A0A2G5VQ14"/>
<dbReference type="PANTHER" id="PTHR23062:SF3">
    <property type="entry name" value="ANF_RECEPTOR DOMAIN-CONTAINING PROTEIN-RELATED"/>
    <property type="match status" value="1"/>
</dbReference>
<dbReference type="EMBL" id="PDUG01000001">
    <property type="protein sequence ID" value="PIC53863.1"/>
    <property type="molecule type" value="Genomic_DNA"/>
</dbReference>
<comment type="caution">
    <text evidence="1">The sequence shown here is derived from an EMBL/GenBank/DDBJ whole genome shotgun (WGS) entry which is preliminary data.</text>
</comment>
<dbReference type="GO" id="GO:0045087">
    <property type="term" value="P:innate immune response"/>
    <property type="evidence" value="ECO:0007669"/>
    <property type="project" value="TreeGrafter"/>
</dbReference>
<proteinExistence type="predicted"/>
<evidence type="ECO:0000313" key="2">
    <source>
        <dbReference type="Proteomes" id="UP000230233"/>
    </source>
</evidence>
<protein>
    <submittedName>
        <fullName evidence="1">Uncharacterized protein</fullName>
    </submittedName>
</protein>
<accession>A0A2G5VQ14</accession>